<evidence type="ECO:0000313" key="2">
    <source>
        <dbReference type="EMBL" id="EPS61396.1"/>
    </source>
</evidence>
<organism evidence="2 3">
    <name type="scientific">Genlisea aurea</name>
    <dbReference type="NCBI Taxonomy" id="192259"/>
    <lineage>
        <taxon>Eukaryota</taxon>
        <taxon>Viridiplantae</taxon>
        <taxon>Streptophyta</taxon>
        <taxon>Embryophyta</taxon>
        <taxon>Tracheophyta</taxon>
        <taxon>Spermatophyta</taxon>
        <taxon>Magnoliopsida</taxon>
        <taxon>eudicotyledons</taxon>
        <taxon>Gunneridae</taxon>
        <taxon>Pentapetalae</taxon>
        <taxon>asterids</taxon>
        <taxon>lamiids</taxon>
        <taxon>Lamiales</taxon>
        <taxon>Lentibulariaceae</taxon>
        <taxon>Genlisea</taxon>
    </lineage>
</organism>
<dbReference type="Proteomes" id="UP000015453">
    <property type="component" value="Unassembled WGS sequence"/>
</dbReference>
<dbReference type="PANTHER" id="PTHR31286">
    <property type="entry name" value="GLYCINE-RICH CELL WALL STRUCTURAL PROTEIN 1.8-LIKE"/>
    <property type="match status" value="1"/>
</dbReference>
<comment type="caution">
    <text evidence="2">The sequence shown here is derived from an EMBL/GenBank/DDBJ whole genome shotgun (WGS) entry which is preliminary data.</text>
</comment>
<dbReference type="OrthoDB" id="1695837at2759"/>
<dbReference type="Pfam" id="PF14392">
    <property type="entry name" value="zf-CCHC_4"/>
    <property type="match status" value="1"/>
</dbReference>
<name>S8CAL4_9LAMI</name>
<sequence length="153" mass="17419">MEIATLLGQQLGNFLTADISSTSPTRPFWRLRVEIDTRKPLRRSLVIRLPEGRFTVSLKYEGLLNFCYYCGLLDHTVARCKTAMDTERVGGDIYPTFCHTIRDTNGKYGCSVQEILLYNVVEHPPARIITGTSALETRTFAGEQLNQDWQMLD</sequence>
<dbReference type="EMBL" id="AUSU01006880">
    <property type="protein sequence ID" value="EPS61396.1"/>
    <property type="molecule type" value="Genomic_DNA"/>
</dbReference>
<protein>
    <recommendedName>
        <fullName evidence="1">Zinc knuckle CX2CX4HX4C domain-containing protein</fullName>
    </recommendedName>
</protein>
<dbReference type="InterPro" id="IPR040256">
    <property type="entry name" value="At4g02000-like"/>
</dbReference>
<feature type="domain" description="Zinc knuckle CX2CX4HX4C" evidence="1">
    <location>
        <begin position="35"/>
        <end position="81"/>
    </location>
</feature>
<accession>S8CAL4</accession>
<gene>
    <name evidence="2" type="ORF">M569_13400</name>
</gene>
<evidence type="ECO:0000313" key="3">
    <source>
        <dbReference type="Proteomes" id="UP000015453"/>
    </source>
</evidence>
<dbReference type="AlphaFoldDB" id="S8CAL4"/>
<evidence type="ECO:0000259" key="1">
    <source>
        <dbReference type="Pfam" id="PF14392"/>
    </source>
</evidence>
<proteinExistence type="predicted"/>
<dbReference type="InterPro" id="IPR025836">
    <property type="entry name" value="Zn_knuckle_CX2CX4HX4C"/>
</dbReference>
<dbReference type="PANTHER" id="PTHR31286:SF178">
    <property type="entry name" value="DUF4283 DOMAIN-CONTAINING PROTEIN"/>
    <property type="match status" value="1"/>
</dbReference>
<reference evidence="2 3" key="1">
    <citation type="journal article" date="2013" name="BMC Genomics">
        <title>The miniature genome of a carnivorous plant Genlisea aurea contains a low number of genes and short non-coding sequences.</title>
        <authorList>
            <person name="Leushkin E.V."/>
            <person name="Sutormin R.A."/>
            <person name="Nabieva E.R."/>
            <person name="Penin A.A."/>
            <person name="Kondrashov A.S."/>
            <person name="Logacheva M.D."/>
        </authorList>
    </citation>
    <scope>NUCLEOTIDE SEQUENCE [LARGE SCALE GENOMIC DNA]</scope>
</reference>
<keyword evidence="3" id="KW-1185">Reference proteome</keyword>